<evidence type="ECO:0000313" key="2">
    <source>
        <dbReference type="EMBL" id="KAI8043285.1"/>
    </source>
</evidence>
<dbReference type="InterPro" id="IPR001304">
    <property type="entry name" value="C-type_lectin-like"/>
</dbReference>
<dbReference type="InterPro" id="IPR016186">
    <property type="entry name" value="C-type_lectin-like/link_sf"/>
</dbReference>
<dbReference type="EMBL" id="JAMKOV010000002">
    <property type="protein sequence ID" value="KAI8043285.1"/>
    <property type="molecule type" value="Genomic_DNA"/>
</dbReference>
<dbReference type="PROSITE" id="PS50041">
    <property type="entry name" value="C_TYPE_LECTIN_2"/>
    <property type="match status" value="1"/>
</dbReference>
<sequence length="230" mass="26076">VPGFLNVTTAPFVKIGSGYYYFESKAVTWYSAFESCRQMEADLIAFESPEELNLIYKYVTEANKVALYWTSGTDLTEQGVPGFLNITTAPFVKIGSGYYFVESANKKNWFDAYESCRRMDADLITFDSLVEMNQITEYLIDTIVAQNLSLFWSSGTDFAEQDKHVWFSNGQLISSDLWLPGEPNNLHNKEHCDNLKINNGLGGLNDDRCAELHYSICEAPQPKTASFIIW</sequence>
<dbReference type="Proteomes" id="UP001059596">
    <property type="component" value="Unassembled WGS sequence"/>
</dbReference>
<keyword evidence="3" id="KW-1185">Reference proteome</keyword>
<dbReference type="CDD" id="cd00037">
    <property type="entry name" value="CLECT"/>
    <property type="match status" value="2"/>
</dbReference>
<dbReference type="InterPro" id="IPR050111">
    <property type="entry name" value="C-type_lectin/snaclec_domain"/>
</dbReference>
<name>A0A9P9YUB8_9MUSC</name>
<dbReference type="Pfam" id="PF00059">
    <property type="entry name" value="Lectin_C"/>
    <property type="match status" value="1"/>
</dbReference>
<proteinExistence type="predicted"/>
<dbReference type="AlphaFoldDB" id="A0A9P9YUB8"/>
<feature type="non-terminal residue" evidence="2">
    <location>
        <position position="230"/>
    </location>
</feature>
<protein>
    <recommendedName>
        <fullName evidence="1">C-type lectin domain-containing protein</fullName>
    </recommendedName>
</protein>
<comment type="caution">
    <text evidence="2">The sequence shown here is derived from an EMBL/GenBank/DDBJ whole genome shotgun (WGS) entry which is preliminary data.</text>
</comment>
<organism evidence="2 3">
    <name type="scientific">Drosophila gunungcola</name>
    <name type="common">fruit fly</name>
    <dbReference type="NCBI Taxonomy" id="103775"/>
    <lineage>
        <taxon>Eukaryota</taxon>
        <taxon>Metazoa</taxon>
        <taxon>Ecdysozoa</taxon>
        <taxon>Arthropoda</taxon>
        <taxon>Hexapoda</taxon>
        <taxon>Insecta</taxon>
        <taxon>Pterygota</taxon>
        <taxon>Neoptera</taxon>
        <taxon>Endopterygota</taxon>
        <taxon>Diptera</taxon>
        <taxon>Brachycera</taxon>
        <taxon>Muscomorpha</taxon>
        <taxon>Ephydroidea</taxon>
        <taxon>Drosophilidae</taxon>
        <taxon>Drosophila</taxon>
        <taxon>Sophophora</taxon>
    </lineage>
</organism>
<feature type="domain" description="C-type lectin" evidence="1">
    <location>
        <begin position="98"/>
        <end position="218"/>
    </location>
</feature>
<dbReference type="SUPFAM" id="SSF56436">
    <property type="entry name" value="C-type lectin-like"/>
    <property type="match status" value="2"/>
</dbReference>
<dbReference type="Gene3D" id="3.10.100.10">
    <property type="entry name" value="Mannose-Binding Protein A, subunit A"/>
    <property type="match status" value="2"/>
</dbReference>
<reference evidence="2" key="1">
    <citation type="journal article" date="2023" name="Genome Biol. Evol.">
        <title>Long-read-based Genome Assembly of Drosophila gunungcola Reveals Fewer Chemosensory Genes in Flower-breeding Species.</title>
        <authorList>
            <person name="Negi A."/>
            <person name="Liao B.Y."/>
            <person name="Yeh S.D."/>
        </authorList>
    </citation>
    <scope>NUCLEOTIDE SEQUENCE</scope>
    <source>
        <strain evidence="2">Sukarami</strain>
    </source>
</reference>
<dbReference type="SMART" id="SM00034">
    <property type="entry name" value="CLECT"/>
    <property type="match status" value="1"/>
</dbReference>
<evidence type="ECO:0000313" key="3">
    <source>
        <dbReference type="Proteomes" id="UP001059596"/>
    </source>
</evidence>
<evidence type="ECO:0000259" key="1">
    <source>
        <dbReference type="PROSITE" id="PS50041"/>
    </source>
</evidence>
<dbReference type="PANTHER" id="PTHR22803">
    <property type="entry name" value="MANNOSE, PHOSPHOLIPASE, LECTIN RECEPTOR RELATED"/>
    <property type="match status" value="1"/>
</dbReference>
<dbReference type="InterPro" id="IPR016187">
    <property type="entry name" value="CTDL_fold"/>
</dbReference>
<accession>A0A9P9YUB8</accession>
<gene>
    <name evidence="2" type="ORF">M5D96_004613</name>
</gene>